<protein>
    <submittedName>
        <fullName evidence="10">ABC-2 type transporter</fullName>
    </submittedName>
</protein>
<dbReference type="OrthoDB" id="9808686at2"/>
<dbReference type="EMBL" id="CP002356">
    <property type="protein sequence ID" value="ADR35317.1"/>
    <property type="molecule type" value="Genomic_DNA"/>
</dbReference>
<keyword evidence="10" id="KW-0614">Plasmid</keyword>
<keyword evidence="7 8" id="KW-0472">Membrane</keyword>
<evidence type="ECO:0000256" key="5">
    <source>
        <dbReference type="ARBA" id="ARBA00022692"/>
    </source>
</evidence>
<keyword evidence="4" id="KW-1003">Cell membrane</keyword>
<feature type="transmembrane region" description="Helical" evidence="8">
    <location>
        <begin position="175"/>
        <end position="199"/>
    </location>
</feature>
<dbReference type="eggNOG" id="COG0842">
    <property type="taxonomic scope" value="Bacteria"/>
</dbReference>
<dbReference type="PROSITE" id="PS51012">
    <property type="entry name" value="ABC_TM2"/>
    <property type="match status" value="1"/>
</dbReference>
<comment type="subcellular location">
    <subcellularLocation>
        <location evidence="1">Cell membrane</location>
        <topology evidence="1">Multi-pass membrane protein</topology>
    </subcellularLocation>
</comment>
<evidence type="ECO:0000256" key="4">
    <source>
        <dbReference type="ARBA" id="ARBA00022475"/>
    </source>
</evidence>
<accession>E4U3Q1</accession>
<reference evidence="10 11" key="1">
    <citation type="journal article" date="2012" name="Stand. Genomic Sci.">
        <title>Complete genome sequence of the sulfur compounds oxidizing chemolithoautotroph Sulfuricurvum kujiense type strain (YK-1(T)).</title>
        <authorList>
            <person name="Han C."/>
            <person name="Kotsyurbenko O."/>
            <person name="Chertkov O."/>
            <person name="Held B."/>
            <person name="Lapidus A."/>
            <person name="Nolan M."/>
            <person name="Lucas S."/>
            <person name="Hammon N."/>
            <person name="Deshpande S."/>
            <person name="Cheng J.F."/>
            <person name="Tapia R."/>
            <person name="Goodwin L.A."/>
            <person name="Pitluck S."/>
            <person name="Liolios K."/>
            <person name="Pagani I."/>
            <person name="Ivanova N."/>
            <person name="Mavromatis K."/>
            <person name="Mikhailova N."/>
            <person name="Pati A."/>
            <person name="Chen A."/>
            <person name="Palaniappan K."/>
            <person name="Land M."/>
            <person name="Hauser L."/>
            <person name="Chang Y.J."/>
            <person name="Jeffries C.D."/>
            <person name="Brambilla E.M."/>
            <person name="Rohde M."/>
            <person name="Spring S."/>
            <person name="Sikorski J."/>
            <person name="Goker M."/>
            <person name="Woyke T."/>
            <person name="Bristow J."/>
            <person name="Eisen J.A."/>
            <person name="Markowitz V."/>
            <person name="Hugenholtz P."/>
            <person name="Kyrpides N.C."/>
            <person name="Klenk H.P."/>
            <person name="Detter J.C."/>
        </authorList>
    </citation>
    <scope>NUCLEOTIDE SEQUENCE [LARGE SCALE GENOMIC DNA]</scope>
    <source>
        <strain evidence="11">ATCC BAA-921 / DSM 16994 / JCM 11577 / YK-1</strain>
    </source>
</reference>
<evidence type="ECO:0000256" key="2">
    <source>
        <dbReference type="ARBA" id="ARBA00007783"/>
    </source>
</evidence>
<evidence type="ECO:0000256" key="3">
    <source>
        <dbReference type="ARBA" id="ARBA00022448"/>
    </source>
</evidence>
<dbReference type="Proteomes" id="UP000008721">
    <property type="component" value="Plasmid pSULKU01"/>
</dbReference>
<keyword evidence="11" id="KW-1185">Reference proteome</keyword>
<geneLocation type="plasmid" evidence="10 11">
    <name>pSULKU01</name>
</geneLocation>
<feature type="domain" description="ABC transmembrane type-2" evidence="9">
    <location>
        <begin position="133"/>
        <end position="369"/>
    </location>
</feature>
<feature type="transmembrane region" description="Helical" evidence="8">
    <location>
        <begin position="348"/>
        <end position="366"/>
    </location>
</feature>
<dbReference type="Pfam" id="PF12698">
    <property type="entry name" value="ABC2_membrane_3"/>
    <property type="match status" value="1"/>
</dbReference>
<dbReference type="InterPro" id="IPR047817">
    <property type="entry name" value="ABC2_TM_bact-type"/>
</dbReference>
<dbReference type="InterPro" id="IPR013525">
    <property type="entry name" value="ABC2_TM"/>
</dbReference>
<dbReference type="GO" id="GO:0005886">
    <property type="term" value="C:plasma membrane"/>
    <property type="evidence" value="ECO:0007669"/>
    <property type="project" value="UniProtKB-SubCell"/>
</dbReference>
<keyword evidence="5 8" id="KW-0812">Transmembrane</keyword>
<comment type="similarity">
    <text evidence="2">Belongs to the ABC-2 integral membrane protein family.</text>
</comment>
<keyword evidence="3" id="KW-0813">Transport</keyword>
<evidence type="ECO:0000313" key="11">
    <source>
        <dbReference type="Proteomes" id="UP000008721"/>
    </source>
</evidence>
<proteinExistence type="inferred from homology"/>
<evidence type="ECO:0000256" key="8">
    <source>
        <dbReference type="SAM" id="Phobius"/>
    </source>
</evidence>
<dbReference type="RefSeq" id="WP_013449929.1">
    <property type="nucleotide sequence ID" value="NC_014754.1"/>
</dbReference>
<organism evidence="10 11">
    <name type="scientific">Sulfuricurvum kujiense (strain ATCC BAA-921 / DSM 16994 / JCM 11577 / YK-1)</name>
    <dbReference type="NCBI Taxonomy" id="709032"/>
    <lineage>
        <taxon>Bacteria</taxon>
        <taxon>Pseudomonadati</taxon>
        <taxon>Campylobacterota</taxon>
        <taxon>Epsilonproteobacteria</taxon>
        <taxon>Campylobacterales</taxon>
        <taxon>Sulfurimonadaceae</taxon>
        <taxon>Sulfuricurvum</taxon>
    </lineage>
</organism>
<dbReference type="GO" id="GO:0140359">
    <property type="term" value="F:ABC-type transporter activity"/>
    <property type="evidence" value="ECO:0007669"/>
    <property type="project" value="InterPro"/>
</dbReference>
<dbReference type="KEGG" id="sku:Sulku_2667"/>
<gene>
    <name evidence="10" type="ordered locus">Sulku_2667</name>
</gene>
<dbReference type="AlphaFoldDB" id="E4U3Q1"/>
<evidence type="ECO:0000256" key="7">
    <source>
        <dbReference type="ARBA" id="ARBA00023136"/>
    </source>
</evidence>
<feature type="transmembrane region" description="Helical" evidence="8">
    <location>
        <begin position="256"/>
        <end position="280"/>
    </location>
</feature>
<sequence>MKHLLNIFRLGVKELRSLWHDKVMMIMIAYAFSFAIYIGATSASTELHNAPIGFVDEDRSALSQRLIDAFYPPRFAEPNLLPLSQIDAKLDAGLYTFVIVIPNDFEKKLRFGKKPEIQVNIDATRMTQAGIGAGYIQQIINQEISRYFGGSKNKHPLPIGIVTRMKYNPNLTSSWFGGVMEIISMISLLSIVLTGAALIREREHGTLEHLMVMPLNAAEIILAKVWSMGLVVLVSAAFSLMFVVEGVLQVPIAGSELLFLFGAMLVLLATTSMGIFMGTIARTMPQLGLIFILTILPLQILSGGITPFESMPHLLQNIMLFTPTSHFVSMAQAILYRGAGFDVVWRDMLAIVAIGFSFFFMALLMFRRSLATAS</sequence>
<evidence type="ECO:0000313" key="10">
    <source>
        <dbReference type="EMBL" id="ADR35317.1"/>
    </source>
</evidence>
<dbReference type="Gene3D" id="3.40.1710.10">
    <property type="entry name" value="abc type-2 transporter like domain"/>
    <property type="match status" value="1"/>
</dbReference>
<name>E4U3Q1_SULKY</name>
<evidence type="ECO:0000256" key="1">
    <source>
        <dbReference type="ARBA" id="ARBA00004651"/>
    </source>
</evidence>
<feature type="transmembrane region" description="Helical" evidence="8">
    <location>
        <begin position="23"/>
        <end position="40"/>
    </location>
</feature>
<dbReference type="PANTHER" id="PTHR30294">
    <property type="entry name" value="MEMBRANE COMPONENT OF ABC TRANSPORTER YHHJ-RELATED"/>
    <property type="match status" value="1"/>
</dbReference>
<evidence type="ECO:0000256" key="6">
    <source>
        <dbReference type="ARBA" id="ARBA00022989"/>
    </source>
</evidence>
<dbReference type="HOGENOM" id="CLU_039483_8_1_7"/>
<keyword evidence="6 8" id="KW-1133">Transmembrane helix</keyword>
<dbReference type="InterPro" id="IPR051449">
    <property type="entry name" value="ABC-2_transporter_component"/>
</dbReference>
<dbReference type="PANTHER" id="PTHR30294:SF47">
    <property type="entry name" value="INNER MEMBRANE TRANSPORT PERMEASE YHHJ"/>
    <property type="match status" value="1"/>
</dbReference>
<feature type="transmembrane region" description="Helical" evidence="8">
    <location>
        <begin position="220"/>
        <end position="244"/>
    </location>
</feature>
<feature type="transmembrane region" description="Helical" evidence="8">
    <location>
        <begin position="287"/>
        <end position="308"/>
    </location>
</feature>
<evidence type="ECO:0000259" key="9">
    <source>
        <dbReference type="PROSITE" id="PS51012"/>
    </source>
</evidence>